<keyword evidence="1" id="KW-0812">Transmembrane</keyword>
<dbReference type="Proteomes" id="UP000278983">
    <property type="component" value="Unassembled WGS sequence"/>
</dbReference>
<evidence type="ECO:0000313" key="3">
    <source>
        <dbReference type="Proteomes" id="UP000278983"/>
    </source>
</evidence>
<comment type="caution">
    <text evidence="2">The sequence shown here is derived from an EMBL/GenBank/DDBJ whole genome shotgun (WGS) entry which is preliminary data.</text>
</comment>
<keyword evidence="1" id="KW-0472">Membrane</keyword>
<keyword evidence="3" id="KW-1185">Reference proteome</keyword>
<organism evidence="2 3">
    <name type="scientific">Prevotella koreensis</name>
    <dbReference type="NCBI Taxonomy" id="2490854"/>
    <lineage>
        <taxon>Bacteria</taxon>
        <taxon>Pseudomonadati</taxon>
        <taxon>Bacteroidota</taxon>
        <taxon>Bacteroidia</taxon>
        <taxon>Bacteroidales</taxon>
        <taxon>Prevotellaceae</taxon>
        <taxon>Prevotella</taxon>
    </lineage>
</organism>
<name>A0A3S0P9T5_9BACT</name>
<dbReference type="EMBL" id="RYYU01000001">
    <property type="protein sequence ID" value="RUL58771.1"/>
    <property type="molecule type" value="Genomic_DNA"/>
</dbReference>
<dbReference type="AlphaFoldDB" id="A0A3S0P9T5"/>
<dbReference type="OrthoDB" id="1121419at2"/>
<dbReference type="RefSeq" id="WP_126677867.1">
    <property type="nucleotide sequence ID" value="NZ_CAUTIM010000064.1"/>
</dbReference>
<feature type="transmembrane region" description="Helical" evidence="1">
    <location>
        <begin position="58"/>
        <end position="75"/>
    </location>
</feature>
<keyword evidence="1" id="KW-1133">Transmembrane helix</keyword>
<gene>
    <name evidence="2" type="ORF">EHV08_02625</name>
</gene>
<accession>A0A3S0P9T5</accession>
<reference evidence="2 3" key="1">
    <citation type="submission" date="2018-12" db="EMBL/GenBank/DDBJ databases">
        <title>Genome sequencing of Prevotella sp. KCOM 3155 (= JS262).</title>
        <authorList>
            <person name="Kook J.-K."/>
            <person name="Park S.-N."/>
            <person name="Lim Y.K."/>
        </authorList>
    </citation>
    <scope>NUCLEOTIDE SEQUENCE [LARGE SCALE GENOMIC DNA]</scope>
    <source>
        <strain evidence="2 3">KCOM 3155</strain>
    </source>
</reference>
<evidence type="ECO:0000313" key="2">
    <source>
        <dbReference type="EMBL" id="RUL58771.1"/>
    </source>
</evidence>
<sequence>MTIEDSLKTNFGNKNPFRVPEDYFVTLEKRVMDRMPERKTPQVNVAVEISMWKKLRKYVAVAACTGIVIGGYVMLRNGEPAVTMPADNNSSVAANNDYYIDKAVDYVMMENEDFYAYLLDE</sequence>
<protein>
    <submittedName>
        <fullName evidence="2">Uncharacterized protein</fullName>
    </submittedName>
</protein>
<evidence type="ECO:0000256" key="1">
    <source>
        <dbReference type="SAM" id="Phobius"/>
    </source>
</evidence>
<proteinExistence type="predicted"/>